<accession>A0A8D5JKF2</accession>
<dbReference type="InterPro" id="IPR001789">
    <property type="entry name" value="Sig_transdc_resp-reg_receiver"/>
</dbReference>
<dbReference type="SMART" id="SM00448">
    <property type="entry name" value="REC"/>
    <property type="match status" value="1"/>
</dbReference>
<proteinExistence type="predicted"/>
<dbReference type="Pfam" id="PF00072">
    <property type="entry name" value="Response_reg"/>
    <property type="match status" value="1"/>
</dbReference>
<feature type="modified residue" description="4-aspartylphosphate" evidence="8">
    <location>
        <position position="726"/>
    </location>
</feature>
<name>A0A8D5JKF2_9BACT</name>
<keyword evidence="8" id="KW-0597">Phosphoprotein</keyword>
<dbReference type="Pfam" id="PF02518">
    <property type="entry name" value="HATPase_c"/>
    <property type="match status" value="1"/>
</dbReference>
<evidence type="ECO:0000313" key="13">
    <source>
        <dbReference type="EMBL" id="BCL59482.1"/>
    </source>
</evidence>
<dbReference type="InterPro" id="IPR005467">
    <property type="entry name" value="His_kinase_dom"/>
</dbReference>
<feature type="domain" description="Response regulatory" evidence="12">
    <location>
        <begin position="675"/>
        <end position="791"/>
    </location>
</feature>
<dbReference type="Pfam" id="PF08269">
    <property type="entry name" value="dCache_2"/>
    <property type="match status" value="1"/>
</dbReference>
<dbReference type="EMBL" id="AP024086">
    <property type="protein sequence ID" value="BCL59482.1"/>
    <property type="molecule type" value="Genomic_DNA"/>
</dbReference>
<dbReference type="InterPro" id="IPR004010">
    <property type="entry name" value="Double_Cache_2"/>
</dbReference>
<dbReference type="Proteomes" id="UP000826725">
    <property type="component" value="Chromosome"/>
</dbReference>
<evidence type="ECO:0000256" key="3">
    <source>
        <dbReference type="ARBA" id="ARBA00012438"/>
    </source>
</evidence>
<feature type="transmembrane region" description="Helical" evidence="10">
    <location>
        <begin position="330"/>
        <end position="353"/>
    </location>
</feature>
<keyword evidence="7 10" id="KW-0472">Membrane</keyword>
<dbReference type="PANTHER" id="PTHR43065:SF42">
    <property type="entry name" value="TWO-COMPONENT SENSOR PPRA"/>
    <property type="match status" value="1"/>
</dbReference>
<evidence type="ECO:0000256" key="2">
    <source>
        <dbReference type="ARBA" id="ARBA00004651"/>
    </source>
</evidence>
<organism evidence="13 14">
    <name type="scientific">Desulfomarina profundi</name>
    <dbReference type="NCBI Taxonomy" id="2772557"/>
    <lineage>
        <taxon>Bacteria</taxon>
        <taxon>Pseudomonadati</taxon>
        <taxon>Thermodesulfobacteriota</taxon>
        <taxon>Desulfobulbia</taxon>
        <taxon>Desulfobulbales</taxon>
        <taxon>Desulfobulbaceae</taxon>
        <taxon>Desulfomarina</taxon>
    </lineage>
</organism>
<dbReference type="SMART" id="SM01049">
    <property type="entry name" value="Cache_2"/>
    <property type="match status" value="2"/>
</dbReference>
<dbReference type="CDD" id="cd18774">
    <property type="entry name" value="PDC2_HK_sensor"/>
    <property type="match status" value="1"/>
</dbReference>
<dbReference type="CDD" id="cd00082">
    <property type="entry name" value="HisKA"/>
    <property type="match status" value="1"/>
</dbReference>
<dbReference type="PROSITE" id="PS50110">
    <property type="entry name" value="RESPONSE_REGULATORY"/>
    <property type="match status" value="1"/>
</dbReference>
<evidence type="ECO:0000256" key="4">
    <source>
        <dbReference type="ARBA" id="ARBA00022475"/>
    </source>
</evidence>
<evidence type="ECO:0000256" key="6">
    <source>
        <dbReference type="ARBA" id="ARBA00022989"/>
    </source>
</evidence>
<dbReference type="CDD" id="cd00156">
    <property type="entry name" value="REC"/>
    <property type="match status" value="1"/>
</dbReference>
<feature type="domain" description="Histidine kinase" evidence="11">
    <location>
        <begin position="431"/>
        <end position="656"/>
    </location>
</feature>
<dbReference type="GO" id="GO:0000155">
    <property type="term" value="F:phosphorelay sensor kinase activity"/>
    <property type="evidence" value="ECO:0007669"/>
    <property type="project" value="InterPro"/>
</dbReference>
<dbReference type="PROSITE" id="PS50109">
    <property type="entry name" value="HIS_KIN"/>
    <property type="match status" value="1"/>
</dbReference>
<evidence type="ECO:0000259" key="12">
    <source>
        <dbReference type="PROSITE" id="PS50110"/>
    </source>
</evidence>
<comment type="subcellular location">
    <subcellularLocation>
        <location evidence="2">Cell membrane</location>
        <topology evidence="2">Multi-pass membrane protein</topology>
    </subcellularLocation>
</comment>
<dbReference type="SMART" id="SM00388">
    <property type="entry name" value="HisKA"/>
    <property type="match status" value="1"/>
</dbReference>
<dbReference type="InterPro" id="IPR003661">
    <property type="entry name" value="HisK_dim/P_dom"/>
</dbReference>
<gene>
    <name evidence="13" type="ORF">DGMP_01750</name>
</gene>
<evidence type="ECO:0000313" key="14">
    <source>
        <dbReference type="Proteomes" id="UP000826725"/>
    </source>
</evidence>
<dbReference type="InterPro" id="IPR033480">
    <property type="entry name" value="sCache_2"/>
</dbReference>
<keyword evidence="14" id="KW-1185">Reference proteome</keyword>
<evidence type="ECO:0000256" key="10">
    <source>
        <dbReference type="SAM" id="Phobius"/>
    </source>
</evidence>
<keyword evidence="5 10" id="KW-0812">Transmembrane</keyword>
<keyword evidence="9" id="KW-0175">Coiled coil</keyword>
<feature type="coiled-coil region" evidence="9">
    <location>
        <begin position="395"/>
        <end position="422"/>
    </location>
</feature>
<reference evidence="13" key="1">
    <citation type="submission" date="2020-09" db="EMBL/GenBank/DDBJ databases">
        <title>Desulfogranum mesoprofundum gen. nov., sp. nov., a novel mesophilic, sulfate-reducing chemolithoautotroph isolated from a deep-sea hydrothermal vent chimney in the Suiyo Seamount.</title>
        <authorList>
            <person name="Hashimoto Y."/>
            <person name="Nakagawa S."/>
        </authorList>
    </citation>
    <scope>NUCLEOTIDE SEQUENCE</scope>
    <source>
        <strain evidence="13">KT2</strain>
    </source>
</reference>
<dbReference type="InterPro" id="IPR003594">
    <property type="entry name" value="HATPase_dom"/>
</dbReference>
<comment type="catalytic activity">
    <reaction evidence="1">
        <text>ATP + protein L-histidine = ADP + protein N-phospho-L-histidine.</text>
        <dbReference type="EC" id="2.7.13.3"/>
    </reaction>
</comment>
<evidence type="ECO:0000256" key="8">
    <source>
        <dbReference type="PROSITE-ProRule" id="PRU00169"/>
    </source>
</evidence>
<dbReference type="KEGG" id="dbk:DGMP_01750"/>
<keyword evidence="4" id="KW-1003">Cell membrane</keyword>
<dbReference type="Pfam" id="PF00512">
    <property type="entry name" value="HisKA"/>
    <property type="match status" value="1"/>
</dbReference>
<protein>
    <recommendedName>
        <fullName evidence="3">histidine kinase</fullName>
        <ecNumber evidence="3">2.7.13.3</ecNumber>
    </recommendedName>
</protein>
<evidence type="ECO:0000259" key="11">
    <source>
        <dbReference type="PROSITE" id="PS50109"/>
    </source>
</evidence>
<dbReference type="AlphaFoldDB" id="A0A8D5JKF2"/>
<dbReference type="GO" id="GO:0005886">
    <property type="term" value="C:plasma membrane"/>
    <property type="evidence" value="ECO:0007669"/>
    <property type="project" value="UniProtKB-SubCell"/>
</dbReference>
<dbReference type="SMART" id="SM00387">
    <property type="entry name" value="HATPase_c"/>
    <property type="match status" value="1"/>
</dbReference>
<evidence type="ECO:0000256" key="1">
    <source>
        <dbReference type="ARBA" id="ARBA00000085"/>
    </source>
</evidence>
<dbReference type="PANTHER" id="PTHR43065">
    <property type="entry name" value="SENSOR HISTIDINE KINASE"/>
    <property type="match status" value="1"/>
</dbReference>
<dbReference type="EC" id="2.7.13.3" evidence="3"/>
<evidence type="ECO:0000256" key="5">
    <source>
        <dbReference type="ARBA" id="ARBA00022692"/>
    </source>
</evidence>
<keyword evidence="6 10" id="KW-1133">Transmembrane helix</keyword>
<sequence>MSVLSVLMVGSFWIFQEYKKFNDELSSIRNQYYSTQKKAIKDEVHRVLNYVNFQRATTEEKLKRNIRARVYEAVAIAENLYKTHHNDKSDEEIKTIIKEALRPLRFNQNRGYFFIYDMEGNNVLLPTFSKWEGRNLWNLKDSKGDYNIRRFVRLLKEKGEGFLRWYWYKPDKRDSMSEKIGFSKVFKPFGWWIGTGEYLEDYTNNIQKEVLEWINKIRFGRDGYIFVYDFQANTLAHFKQKNIGINRWNFRDSSGQYVVRKLIEISQKNDGGYLNYVGTIRPSTGKPAPKIAYAKAVKDWNWMVGAGLYVDSINDVIAERQKILGRKIRTSILTILGILIISLICISFISRFISRKIAKNISVFTYFFEQAVTESARISDKSVYFSEFKQLARSANTMVDERKRSAESLERLQKQLQQAQKMEAIGTLAGGIAHDFNNILAAILGYAEMAKDDSPPDSSVARDLEKVLDAGLRAKELVQQILSFSRQADTQCIHVQPATIVNEVIKMLRPSLPSTITINSEIDSGTETIFVDPTRVHQIIMNLCTNAFHAMEEAGGTLDIFLRETVVDEKTVEQHELPGKSREYVQLTVRDTGSGISPEIKDRIFDPYFTTKEQGKGTGMGLAIVHGIIKSYGGFISIESELGKGTAVHVFFPIANKEVPDDEHLAQLLSVGSERILFIDDEEILAEMGRDILERLGYQVTVRTDSLTALETFQNEPEQFDVVITDQTMPGMTGTELARKMMLIRPDIPIILCTGYSTVVSEAKAKSLGIREFALKPLSKKDIAALIRKVLD</sequence>
<evidence type="ECO:0000256" key="9">
    <source>
        <dbReference type="SAM" id="Coils"/>
    </source>
</evidence>
<evidence type="ECO:0000256" key="7">
    <source>
        <dbReference type="ARBA" id="ARBA00023136"/>
    </source>
</evidence>